<sequence length="89" mass="10185">MFPLFITHTFVCSIASIQASSTHPYTLRHRLLRALPSHCVVLRSHVCFCFVASTRLEVNIARLAPSSRPAAMFHFLHMRPRWANVIVQL</sequence>
<keyword evidence="3" id="KW-1185">Reference proteome</keyword>
<dbReference type="AlphaFoldDB" id="A0A0C9SR46"/>
<dbReference type="EMBL" id="KN832571">
    <property type="protein sequence ID" value="KII84337.1"/>
    <property type="molecule type" value="Genomic_DNA"/>
</dbReference>
<evidence type="ECO:0000313" key="2">
    <source>
        <dbReference type="EMBL" id="KII84337.1"/>
    </source>
</evidence>
<gene>
    <name evidence="2" type="ORF">PLICRDRAFT_361512</name>
</gene>
<name>A0A0C9SR46_PLICR</name>
<organism evidence="2 3">
    <name type="scientific">Plicaturopsis crispa FD-325 SS-3</name>
    <dbReference type="NCBI Taxonomy" id="944288"/>
    <lineage>
        <taxon>Eukaryota</taxon>
        <taxon>Fungi</taxon>
        <taxon>Dikarya</taxon>
        <taxon>Basidiomycota</taxon>
        <taxon>Agaricomycotina</taxon>
        <taxon>Agaricomycetes</taxon>
        <taxon>Agaricomycetidae</taxon>
        <taxon>Amylocorticiales</taxon>
        <taxon>Amylocorticiaceae</taxon>
        <taxon>Plicatura</taxon>
        <taxon>Plicaturopsis crispa</taxon>
    </lineage>
</organism>
<keyword evidence="1" id="KW-0732">Signal</keyword>
<proteinExistence type="predicted"/>
<feature type="signal peptide" evidence="1">
    <location>
        <begin position="1"/>
        <end position="19"/>
    </location>
</feature>
<accession>A0A0C9SR46</accession>
<evidence type="ECO:0000256" key="1">
    <source>
        <dbReference type="SAM" id="SignalP"/>
    </source>
</evidence>
<dbReference type="Proteomes" id="UP000053263">
    <property type="component" value="Unassembled WGS sequence"/>
</dbReference>
<evidence type="ECO:0008006" key="4">
    <source>
        <dbReference type="Google" id="ProtNLM"/>
    </source>
</evidence>
<reference evidence="2 3" key="1">
    <citation type="submission" date="2014-06" db="EMBL/GenBank/DDBJ databases">
        <title>Evolutionary Origins and Diversification of the Mycorrhizal Mutualists.</title>
        <authorList>
            <consortium name="DOE Joint Genome Institute"/>
            <consortium name="Mycorrhizal Genomics Consortium"/>
            <person name="Kohler A."/>
            <person name="Kuo A."/>
            <person name="Nagy L.G."/>
            <person name="Floudas D."/>
            <person name="Copeland A."/>
            <person name="Barry K.W."/>
            <person name="Cichocki N."/>
            <person name="Veneault-Fourrey C."/>
            <person name="LaButti K."/>
            <person name="Lindquist E.A."/>
            <person name="Lipzen A."/>
            <person name="Lundell T."/>
            <person name="Morin E."/>
            <person name="Murat C."/>
            <person name="Riley R."/>
            <person name="Ohm R."/>
            <person name="Sun H."/>
            <person name="Tunlid A."/>
            <person name="Henrissat B."/>
            <person name="Grigoriev I.V."/>
            <person name="Hibbett D.S."/>
            <person name="Martin F."/>
        </authorList>
    </citation>
    <scope>NUCLEOTIDE SEQUENCE [LARGE SCALE GENOMIC DNA]</scope>
    <source>
        <strain evidence="2 3">FD-325 SS-3</strain>
    </source>
</reference>
<evidence type="ECO:0000313" key="3">
    <source>
        <dbReference type="Proteomes" id="UP000053263"/>
    </source>
</evidence>
<dbReference type="HOGENOM" id="CLU_2455662_0_0_1"/>
<protein>
    <recommendedName>
        <fullName evidence="4">Secreted protein</fullName>
    </recommendedName>
</protein>
<feature type="chain" id="PRO_5002203020" description="Secreted protein" evidence="1">
    <location>
        <begin position="20"/>
        <end position="89"/>
    </location>
</feature>